<accession>A0A371NTH8</accession>
<protein>
    <submittedName>
        <fullName evidence="2">Uncharacterized protein</fullName>
    </submittedName>
</protein>
<dbReference type="Proteomes" id="UP000262172">
    <property type="component" value="Unassembled WGS sequence"/>
</dbReference>
<reference evidence="2 3" key="1">
    <citation type="submission" date="2018-08" db="EMBL/GenBank/DDBJ databases">
        <title>Isolation, diversity and antifungal activity of Actinobacteria from cow dung.</title>
        <authorList>
            <person name="Ling L."/>
        </authorList>
    </citation>
    <scope>NUCLEOTIDE SEQUENCE [LARGE SCALE GENOMIC DNA]</scope>
    <source>
        <strain evidence="2 3">NEAU-LLE</strain>
    </source>
</reference>
<keyword evidence="3" id="KW-1185">Reference proteome</keyword>
<feature type="region of interest" description="Disordered" evidence="1">
    <location>
        <begin position="313"/>
        <end position="346"/>
    </location>
</feature>
<organism evidence="2 3">
    <name type="scientific">Microbacterium bovistercoris</name>
    <dbReference type="NCBI Taxonomy" id="2293570"/>
    <lineage>
        <taxon>Bacteria</taxon>
        <taxon>Bacillati</taxon>
        <taxon>Actinomycetota</taxon>
        <taxon>Actinomycetes</taxon>
        <taxon>Micrococcales</taxon>
        <taxon>Microbacteriaceae</taxon>
        <taxon>Microbacterium</taxon>
    </lineage>
</organism>
<sequence>MAENRSPDELVAGVHRRIRMLDPQEGPFAGELVADGDEVRVVMDAAGCAGQPFWAFGGADHVAAPLDLVRRPDRTDVLLPWCTERISTFLGRRAAAQQALSTGECVTLAGSLLRGLVELDGSPLAGAWWLTDGGRPVFVLGAGESAAEGARALIARLRDGSADRSLERLLGDIGSGLSDLRAARRRMERWDAELTELAAPRPLQREVFAPAAAGDVVANRFSGGLDEPVDERRGWQMVIAERAVATIESTRRALRRVVPSGRGEREPAPERVPDRGTGKPGGTRRRPLLIGAAVATTVLAVGLLWPTGEGDEHASAQAAVKPAAETPVPKASNPAATAKPPRTDDPVAAAPGLVKQVERCLKEGDAVCADAVVAGSASAVLKAIESADAGDAVALVDSYGDIAVVRRGDPDGEQQVLVLLRRKDEWLVRDVYAVADQPGSS</sequence>
<feature type="region of interest" description="Disordered" evidence="1">
    <location>
        <begin position="255"/>
        <end position="287"/>
    </location>
</feature>
<gene>
    <name evidence="2" type="ORF">DY023_10060</name>
</gene>
<comment type="caution">
    <text evidence="2">The sequence shown here is derived from an EMBL/GenBank/DDBJ whole genome shotgun (WGS) entry which is preliminary data.</text>
</comment>
<dbReference type="AlphaFoldDB" id="A0A371NTH8"/>
<proteinExistence type="predicted"/>
<feature type="compositionally biased region" description="Basic and acidic residues" evidence="1">
    <location>
        <begin position="262"/>
        <end position="277"/>
    </location>
</feature>
<dbReference type="EMBL" id="QUAB01000041">
    <property type="protein sequence ID" value="REJ05566.1"/>
    <property type="molecule type" value="Genomic_DNA"/>
</dbReference>
<evidence type="ECO:0000313" key="2">
    <source>
        <dbReference type="EMBL" id="REJ05566.1"/>
    </source>
</evidence>
<dbReference type="RefSeq" id="WP_116242189.1">
    <property type="nucleotide sequence ID" value="NZ_QUAB01000041.1"/>
</dbReference>
<dbReference type="OrthoDB" id="5081882at2"/>
<evidence type="ECO:0000256" key="1">
    <source>
        <dbReference type="SAM" id="MobiDB-lite"/>
    </source>
</evidence>
<name>A0A371NTH8_9MICO</name>
<evidence type="ECO:0000313" key="3">
    <source>
        <dbReference type="Proteomes" id="UP000262172"/>
    </source>
</evidence>